<dbReference type="EMBL" id="CACRZD030000415">
    <property type="protein sequence ID" value="CAA6675881.1"/>
    <property type="molecule type" value="Genomic_DNA"/>
</dbReference>
<gene>
    <name evidence="2" type="ORF">SI7747_UN022223</name>
</gene>
<dbReference type="Proteomes" id="UP001189122">
    <property type="component" value="Unassembled WGS sequence"/>
</dbReference>
<evidence type="ECO:0000313" key="2">
    <source>
        <dbReference type="EMBL" id="CAA6675881.1"/>
    </source>
</evidence>
<evidence type="ECO:0000313" key="3">
    <source>
        <dbReference type="Proteomes" id="UP001189122"/>
    </source>
</evidence>
<keyword evidence="3" id="KW-1185">Reference proteome</keyword>
<organism evidence="2 3">
    <name type="scientific">Spirodela intermedia</name>
    <name type="common">Intermediate duckweed</name>
    <dbReference type="NCBI Taxonomy" id="51605"/>
    <lineage>
        <taxon>Eukaryota</taxon>
        <taxon>Viridiplantae</taxon>
        <taxon>Streptophyta</taxon>
        <taxon>Embryophyta</taxon>
        <taxon>Tracheophyta</taxon>
        <taxon>Spermatophyta</taxon>
        <taxon>Magnoliopsida</taxon>
        <taxon>Liliopsida</taxon>
        <taxon>Araceae</taxon>
        <taxon>Lemnoideae</taxon>
        <taxon>Spirodela</taxon>
    </lineage>
</organism>
<feature type="compositionally biased region" description="Polar residues" evidence="1">
    <location>
        <begin position="175"/>
        <end position="194"/>
    </location>
</feature>
<reference evidence="3" key="1">
    <citation type="journal article" date="2020" name="Sci. Rep.">
        <title>Chromosome-scale genome assembly for the duckweed Spirodela intermedia, integrating cytogenetic maps, PacBio and Oxford Nanopore libraries.</title>
        <authorList>
            <person name="Hoang P.T.N."/>
            <person name="Fiebig A."/>
            <person name="Novak P."/>
            <person name="Macas J."/>
            <person name="Cao H.X."/>
            <person name="Stepanenko A."/>
            <person name="Chen G."/>
            <person name="Borisjuk N."/>
            <person name="Scholz U."/>
            <person name="Schubert I."/>
        </authorList>
    </citation>
    <scope>NUCLEOTIDE SEQUENCE [LARGE SCALE GENOMIC DNA]</scope>
</reference>
<proteinExistence type="predicted"/>
<feature type="region of interest" description="Disordered" evidence="1">
    <location>
        <begin position="174"/>
        <end position="195"/>
    </location>
</feature>
<evidence type="ECO:0000256" key="1">
    <source>
        <dbReference type="SAM" id="MobiDB-lite"/>
    </source>
</evidence>
<comment type="caution">
    <text evidence="2">The sequence shown here is derived from an EMBL/GenBank/DDBJ whole genome shotgun (WGS) entry which is preliminary data.</text>
</comment>
<sequence>MPRRAVLNGDNTAGGARWRAVPCGVVSPFGERAGDARWHGGELRRREDARGSVWRKWSLDGLCDDGRRKPDCTQAMRARTAQKSAGRLWSRGGLCDDGRRWPERGRSLDSQARMLAECLGDDGSGVACVTTVAGGLSGDARWTARRGCSRTAGTALAPVIVQEASVREDVLTASPLDNTGRPSTSAMASGSPSCDSGRRWHAGHWSSANEHQTREVACVAHNIGAVR</sequence>
<accession>A0ABN7EDK8</accession>
<name>A0ABN7EDK8_SPIIN</name>
<protein>
    <submittedName>
        <fullName evidence="2">Uncharacterized protein</fullName>
    </submittedName>
</protein>